<keyword evidence="2 4" id="KW-0728">SH3 domain</keyword>
<dbReference type="RefSeq" id="XP_060387814.1">
    <property type="nucleotide sequence ID" value="XM_060517353.1"/>
</dbReference>
<dbReference type="InterPro" id="IPR008030">
    <property type="entry name" value="NmrA-like"/>
</dbReference>
<dbReference type="EMBL" id="MLFU01000003">
    <property type="protein sequence ID" value="KAK1510738.1"/>
    <property type="molecule type" value="Genomic_DNA"/>
</dbReference>
<evidence type="ECO:0000313" key="7">
    <source>
        <dbReference type="EMBL" id="KAK1510738.1"/>
    </source>
</evidence>
<dbReference type="PROSITE" id="PS50002">
    <property type="entry name" value="SH3"/>
    <property type="match status" value="1"/>
</dbReference>
<feature type="region of interest" description="Disordered" evidence="5">
    <location>
        <begin position="473"/>
        <end position="492"/>
    </location>
</feature>
<comment type="caution">
    <text evidence="7">The sequence shown here is derived from an EMBL/GenBank/DDBJ whole genome shotgun (WGS) entry which is preliminary data.</text>
</comment>
<evidence type="ECO:0000256" key="1">
    <source>
        <dbReference type="ARBA" id="ARBA00006328"/>
    </source>
</evidence>
<feature type="compositionally biased region" description="Polar residues" evidence="5">
    <location>
        <begin position="836"/>
        <end position="845"/>
    </location>
</feature>
<evidence type="ECO:0000256" key="3">
    <source>
        <dbReference type="ARBA" id="ARBA00022857"/>
    </source>
</evidence>
<dbReference type="Proteomes" id="UP001227543">
    <property type="component" value="Unassembled WGS sequence"/>
</dbReference>
<dbReference type="PANTHER" id="PTHR42748">
    <property type="entry name" value="NITROGEN METABOLITE REPRESSION PROTEIN NMRA FAMILY MEMBER"/>
    <property type="match status" value="1"/>
</dbReference>
<dbReference type="CDD" id="cd05251">
    <property type="entry name" value="NmrA_like_SDR_a"/>
    <property type="match status" value="1"/>
</dbReference>
<dbReference type="Pfam" id="PF05368">
    <property type="entry name" value="NmrA"/>
    <property type="match status" value="1"/>
</dbReference>
<comment type="similarity">
    <text evidence="1">Belongs to the NmrA-type oxidoreductase family.</text>
</comment>
<keyword evidence="8" id="KW-1185">Reference proteome</keyword>
<evidence type="ECO:0000259" key="6">
    <source>
        <dbReference type="PROSITE" id="PS50002"/>
    </source>
</evidence>
<feature type="domain" description="SH3" evidence="6">
    <location>
        <begin position="753"/>
        <end position="823"/>
    </location>
</feature>
<dbReference type="SUPFAM" id="SSF51735">
    <property type="entry name" value="NAD(P)-binding Rossmann-fold domains"/>
    <property type="match status" value="1"/>
</dbReference>
<dbReference type="GeneID" id="85401591"/>
<dbReference type="SUPFAM" id="SSF50044">
    <property type="entry name" value="SH3-domain"/>
    <property type="match status" value="1"/>
</dbReference>
<proteinExistence type="inferred from homology"/>
<dbReference type="Pfam" id="PF07653">
    <property type="entry name" value="SH3_2"/>
    <property type="match status" value="1"/>
</dbReference>
<evidence type="ECO:0000256" key="4">
    <source>
        <dbReference type="PROSITE-ProRule" id="PRU00192"/>
    </source>
</evidence>
<sequence length="874" mass="92829">MSKKIITVFGATGAQGGSVVNIFLNDAKLSKDWQVRGVTRDATKDSSKALAAKGVEVVAADLGDKASLAAAVKGASAVFAVTNYWDKMDKELEIQQGKNIADAALEAGVEHFIFSSLLDVNKLSKGALPDVYHFDSKAAVEEYIRTTSLPATFFLPGFYMANLPGGMFRQTPPDNAWGLSLPVPASAPIPLFDAATDTGKFVKGIVLHREKVLGKRVYAATSYVTAGEAVETFKKVYPEAGKTARFNELTHEQFKGALKGQGMPDFVAEEMLQNMRLLDEFGYYGGEKLDESHAIVEDKLTTWEEHVKNAKAFSGLSVQDASAEGRDCGAGQSLQFPLLTSSTSLHCQSPSTSLRGHLPSTVTESPSAAAPHYYSGALRCEPNSFRHPSDPPAFFYPWPIPDPIFPSPLSNTSQNVVRILIFTASPIEVDLSKENFFLAGKVIMASPPKPWERAGAPTTAASITPMSAASIATPTPATSLSGGTPPAVPERPASLASTVDQNAAAYSRAGLGAAASPYGSYGGGAYSSPYSSPYSRMGSYGGYGGGMYGGGMYGGGYGGGMYGGGMYGGGMGMGGMGGMGGPNDPNSLTNRFNNSTQATFQMLEGIVGAFGGFAQMLESTYMATHSSFFAMVSVAEQFSNLRDTLGSILGIFTLMRWIRTLIAKITGRPPPADATALTPAAFAKFEGRSPIGPDGAPLGPPKASRKPLFFFLLAAFGLPYLMRKMINTMAASAEEEERRRMALAGAQQPLDPSKLDYCRLLYDYAPQPGNAVKDVDMEVRKGDLVAVLSKSDPIGNPSEWWRCRARDGRTGYLPSTYLEVIKRPGQPLAAIKGAPSDSSRSNSLTGAAPEKGPEIKTKIGDVSPESFQKSVFYN</sequence>
<evidence type="ECO:0000313" key="8">
    <source>
        <dbReference type="Proteomes" id="UP001227543"/>
    </source>
</evidence>
<feature type="region of interest" description="Disordered" evidence="5">
    <location>
        <begin position="829"/>
        <end position="874"/>
    </location>
</feature>
<protein>
    <submittedName>
        <fullName evidence="7">Pex13 protein</fullName>
    </submittedName>
</protein>
<name>A0ABQ9RQS6_9PEZI</name>
<keyword evidence="3" id="KW-0521">NADP</keyword>
<accession>A0ABQ9RQS6</accession>
<feature type="compositionally biased region" description="Polar residues" evidence="5">
    <location>
        <begin position="865"/>
        <end position="874"/>
    </location>
</feature>
<evidence type="ECO:0000256" key="5">
    <source>
        <dbReference type="SAM" id="MobiDB-lite"/>
    </source>
</evidence>
<dbReference type="InterPro" id="IPR051164">
    <property type="entry name" value="NmrA-like_oxidored"/>
</dbReference>
<gene>
    <name evidence="7" type="ORF">CTAM01_01311</name>
</gene>
<dbReference type="Gene3D" id="2.30.30.40">
    <property type="entry name" value="SH3 Domains"/>
    <property type="match status" value="1"/>
</dbReference>
<dbReference type="Gene3D" id="3.90.25.10">
    <property type="entry name" value="UDP-galactose 4-epimerase, domain 1"/>
    <property type="match status" value="1"/>
</dbReference>
<dbReference type="CDD" id="cd11771">
    <property type="entry name" value="SH3_Pex13p_fungal"/>
    <property type="match status" value="1"/>
</dbReference>
<reference evidence="7 8" key="1">
    <citation type="submission" date="2016-10" db="EMBL/GenBank/DDBJ databases">
        <title>The genome sequence of Colletotrichum fioriniae PJ7.</title>
        <authorList>
            <person name="Baroncelli R."/>
        </authorList>
    </citation>
    <scope>NUCLEOTIDE SEQUENCE [LARGE SCALE GENOMIC DNA]</scope>
    <source>
        <strain evidence="7 8">Tom-12</strain>
    </source>
</reference>
<dbReference type="InterPro" id="IPR007223">
    <property type="entry name" value="Peroxin-13_N"/>
</dbReference>
<organism evidence="7 8">
    <name type="scientific">Colletotrichum tamarilloi</name>
    <dbReference type="NCBI Taxonomy" id="1209934"/>
    <lineage>
        <taxon>Eukaryota</taxon>
        <taxon>Fungi</taxon>
        <taxon>Dikarya</taxon>
        <taxon>Ascomycota</taxon>
        <taxon>Pezizomycotina</taxon>
        <taxon>Sordariomycetes</taxon>
        <taxon>Hypocreomycetidae</taxon>
        <taxon>Glomerellales</taxon>
        <taxon>Glomerellaceae</taxon>
        <taxon>Colletotrichum</taxon>
        <taxon>Colletotrichum acutatum species complex</taxon>
    </lineage>
</organism>
<evidence type="ECO:0000256" key="2">
    <source>
        <dbReference type="ARBA" id="ARBA00022443"/>
    </source>
</evidence>
<dbReference type="Pfam" id="PF04088">
    <property type="entry name" value="Peroxin-13_N"/>
    <property type="match status" value="1"/>
</dbReference>
<dbReference type="Gene3D" id="3.40.50.720">
    <property type="entry name" value="NAD(P)-binding Rossmann-like Domain"/>
    <property type="match status" value="1"/>
</dbReference>
<dbReference type="PANTHER" id="PTHR42748:SF31">
    <property type="entry name" value="NMRA-LIKE DOMAIN-CONTAINING PROTEIN-RELATED"/>
    <property type="match status" value="1"/>
</dbReference>
<dbReference type="InterPro" id="IPR036028">
    <property type="entry name" value="SH3-like_dom_sf"/>
</dbReference>
<dbReference type="InterPro" id="IPR036291">
    <property type="entry name" value="NAD(P)-bd_dom_sf"/>
</dbReference>
<dbReference type="SMART" id="SM00326">
    <property type="entry name" value="SH3"/>
    <property type="match status" value="1"/>
</dbReference>
<dbReference type="InterPro" id="IPR001452">
    <property type="entry name" value="SH3_domain"/>
</dbReference>